<dbReference type="EMBL" id="JAUEDM010000002">
    <property type="protein sequence ID" value="KAK3325865.1"/>
    <property type="molecule type" value="Genomic_DNA"/>
</dbReference>
<keyword evidence="3" id="KW-1185">Reference proteome</keyword>
<protein>
    <recommendedName>
        <fullName evidence="4">Secreted protein</fullName>
    </recommendedName>
</protein>
<gene>
    <name evidence="2" type="ORF">B0H66DRAFT_549607</name>
</gene>
<accession>A0AAE0MBA1</accession>
<feature type="non-terminal residue" evidence="2">
    <location>
        <position position="1"/>
    </location>
</feature>
<reference evidence="2" key="2">
    <citation type="submission" date="2023-06" db="EMBL/GenBank/DDBJ databases">
        <authorList>
            <consortium name="Lawrence Berkeley National Laboratory"/>
            <person name="Haridas S."/>
            <person name="Hensen N."/>
            <person name="Bonometti L."/>
            <person name="Westerberg I."/>
            <person name="Brannstrom I.O."/>
            <person name="Guillou S."/>
            <person name="Cros-Aarteil S."/>
            <person name="Calhoun S."/>
            <person name="Kuo A."/>
            <person name="Mondo S."/>
            <person name="Pangilinan J."/>
            <person name="Riley R."/>
            <person name="Labutti K."/>
            <person name="Andreopoulos B."/>
            <person name="Lipzen A."/>
            <person name="Chen C."/>
            <person name="Yanf M."/>
            <person name="Daum C."/>
            <person name="Ng V."/>
            <person name="Clum A."/>
            <person name="Steindorff A."/>
            <person name="Ohm R."/>
            <person name="Martin F."/>
            <person name="Silar P."/>
            <person name="Natvig D."/>
            <person name="Lalanne C."/>
            <person name="Gautier V."/>
            <person name="Ament-Velasquez S.L."/>
            <person name="Kruys A."/>
            <person name="Hutchinson M.I."/>
            <person name="Powell A.J."/>
            <person name="Barry K."/>
            <person name="Miller A.N."/>
            <person name="Grigoriev I.V."/>
            <person name="Debuchy R."/>
            <person name="Gladieux P."/>
            <person name="Thoren M.H."/>
            <person name="Johannesson H."/>
        </authorList>
    </citation>
    <scope>NUCLEOTIDE SEQUENCE</scope>
    <source>
        <strain evidence="2">CBS 118394</strain>
    </source>
</reference>
<sequence>MSLFSRYWFMLLYLLLPSWVLMCGTGGAVTGDDCSGGRGDDLSEVGGVGRRGGSRLGSGLGPAKLCESRGAGWLG</sequence>
<dbReference type="Proteomes" id="UP001283341">
    <property type="component" value="Unassembled WGS sequence"/>
</dbReference>
<evidence type="ECO:0000313" key="3">
    <source>
        <dbReference type="Proteomes" id="UP001283341"/>
    </source>
</evidence>
<dbReference type="AlphaFoldDB" id="A0AAE0MBA1"/>
<feature type="signal peptide" evidence="1">
    <location>
        <begin position="1"/>
        <end position="26"/>
    </location>
</feature>
<name>A0AAE0MBA1_9PEZI</name>
<evidence type="ECO:0000256" key="1">
    <source>
        <dbReference type="SAM" id="SignalP"/>
    </source>
</evidence>
<evidence type="ECO:0008006" key="4">
    <source>
        <dbReference type="Google" id="ProtNLM"/>
    </source>
</evidence>
<evidence type="ECO:0000313" key="2">
    <source>
        <dbReference type="EMBL" id="KAK3325865.1"/>
    </source>
</evidence>
<reference evidence="2" key="1">
    <citation type="journal article" date="2023" name="Mol. Phylogenet. Evol.">
        <title>Genome-scale phylogeny and comparative genomics of the fungal order Sordariales.</title>
        <authorList>
            <person name="Hensen N."/>
            <person name="Bonometti L."/>
            <person name="Westerberg I."/>
            <person name="Brannstrom I.O."/>
            <person name="Guillou S."/>
            <person name="Cros-Aarteil S."/>
            <person name="Calhoun S."/>
            <person name="Haridas S."/>
            <person name="Kuo A."/>
            <person name="Mondo S."/>
            <person name="Pangilinan J."/>
            <person name="Riley R."/>
            <person name="LaButti K."/>
            <person name="Andreopoulos B."/>
            <person name="Lipzen A."/>
            <person name="Chen C."/>
            <person name="Yan M."/>
            <person name="Daum C."/>
            <person name="Ng V."/>
            <person name="Clum A."/>
            <person name="Steindorff A."/>
            <person name="Ohm R.A."/>
            <person name="Martin F."/>
            <person name="Silar P."/>
            <person name="Natvig D.O."/>
            <person name="Lalanne C."/>
            <person name="Gautier V."/>
            <person name="Ament-Velasquez S.L."/>
            <person name="Kruys A."/>
            <person name="Hutchinson M.I."/>
            <person name="Powell A.J."/>
            <person name="Barry K."/>
            <person name="Miller A.N."/>
            <person name="Grigoriev I.V."/>
            <person name="Debuchy R."/>
            <person name="Gladieux P."/>
            <person name="Hiltunen Thoren M."/>
            <person name="Johannesson H."/>
        </authorList>
    </citation>
    <scope>NUCLEOTIDE SEQUENCE</scope>
    <source>
        <strain evidence="2">CBS 118394</strain>
    </source>
</reference>
<proteinExistence type="predicted"/>
<keyword evidence="1" id="KW-0732">Signal</keyword>
<feature type="chain" id="PRO_5042138671" description="Secreted protein" evidence="1">
    <location>
        <begin position="27"/>
        <end position="75"/>
    </location>
</feature>
<organism evidence="2 3">
    <name type="scientific">Apodospora peruviana</name>
    <dbReference type="NCBI Taxonomy" id="516989"/>
    <lineage>
        <taxon>Eukaryota</taxon>
        <taxon>Fungi</taxon>
        <taxon>Dikarya</taxon>
        <taxon>Ascomycota</taxon>
        <taxon>Pezizomycotina</taxon>
        <taxon>Sordariomycetes</taxon>
        <taxon>Sordariomycetidae</taxon>
        <taxon>Sordariales</taxon>
        <taxon>Lasiosphaeriaceae</taxon>
        <taxon>Apodospora</taxon>
    </lineage>
</organism>
<comment type="caution">
    <text evidence="2">The sequence shown here is derived from an EMBL/GenBank/DDBJ whole genome shotgun (WGS) entry which is preliminary data.</text>
</comment>